<reference evidence="1 2" key="1">
    <citation type="submission" date="2015-12" db="EMBL/GenBank/DDBJ databases">
        <title>Genome sequence of Aneurinibacillus soli.</title>
        <authorList>
            <person name="Lee J.S."/>
            <person name="Lee K.C."/>
            <person name="Kim K.K."/>
            <person name="Lee B.W."/>
        </authorList>
    </citation>
    <scope>NUCLEOTIDE SEQUENCE [LARGE SCALE GENOMIC DNA]</scope>
    <source>
        <strain evidence="1 2">CB4</strain>
    </source>
</reference>
<proteinExistence type="predicted"/>
<evidence type="ECO:0000313" key="1">
    <source>
        <dbReference type="EMBL" id="BAU26991.1"/>
    </source>
</evidence>
<accession>A0A0U5B124</accession>
<dbReference type="EMBL" id="AP017312">
    <property type="protein sequence ID" value="BAU26991.1"/>
    <property type="molecule type" value="Genomic_DNA"/>
</dbReference>
<dbReference type="PANTHER" id="PTHR40278">
    <property type="entry name" value="DNA UTILIZATION PROTEIN HOFN"/>
    <property type="match status" value="1"/>
</dbReference>
<dbReference type="RefSeq" id="WP_096463980.1">
    <property type="nucleotide sequence ID" value="NZ_AP017312.1"/>
</dbReference>
<gene>
    <name evidence="1" type="ORF">CB4_01160</name>
</gene>
<dbReference type="AlphaFoldDB" id="A0A0U5B124"/>
<protein>
    <submittedName>
        <fullName evidence="1">Fimbrial assembly protein (PilN)</fullName>
    </submittedName>
</protein>
<sequence length="203" mass="22844">MVEINLLPPKKPKINTHRLTVGILSFVWGVGTIVTGYAHYSAIQEQGALSQQIEQQEKMLSRAEQKQSADQSPATWQQYADLSEKMKQLFYPPTVMLDELAQSLPENSRLTEVKYTLNGQITVQGYFEKYEDIAAYVHHLQKSPHMVSATMKSITALPVTWNGKEEPSPLVKAVGGKVQPRYRAEFTLVAVTIDEKNVVRKKG</sequence>
<name>A0A0U5B124_9BACL</name>
<dbReference type="Pfam" id="PF05137">
    <property type="entry name" value="PilN"/>
    <property type="match status" value="1"/>
</dbReference>
<organism evidence="1 2">
    <name type="scientific">Aneurinibacillus soli</name>
    <dbReference type="NCBI Taxonomy" id="1500254"/>
    <lineage>
        <taxon>Bacteria</taxon>
        <taxon>Bacillati</taxon>
        <taxon>Bacillota</taxon>
        <taxon>Bacilli</taxon>
        <taxon>Bacillales</taxon>
        <taxon>Paenibacillaceae</taxon>
        <taxon>Aneurinibacillus group</taxon>
        <taxon>Aneurinibacillus</taxon>
    </lineage>
</organism>
<dbReference type="InterPro" id="IPR052534">
    <property type="entry name" value="Extracell_DNA_Util/SecSys_Comp"/>
</dbReference>
<dbReference type="PANTHER" id="PTHR40278:SF1">
    <property type="entry name" value="DNA UTILIZATION PROTEIN HOFN"/>
    <property type="match status" value="1"/>
</dbReference>
<dbReference type="InterPro" id="IPR007813">
    <property type="entry name" value="PilN"/>
</dbReference>
<keyword evidence="2" id="KW-1185">Reference proteome</keyword>
<dbReference type="KEGG" id="asoc:CB4_01160"/>
<evidence type="ECO:0000313" key="2">
    <source>
        <dbReference type="Proteomes" id="UP000217696"/>
    </source>
</evidence>
<dbReference type="OrthoDB" id="2476779at2"/>
<dbReference type="Proteomes" id="UP000217696">
    <property type="component" value="Chromosome"/>
</dbReference>